<keyword evidence="5" id="KW-0597">Phosphoprotein</keyword>
<comment type="function">
    <text evidence="9">Importin, which transports target proteins into the nucleus. Specifically mediates the nuclear import of splicing factor serine/arginine (SR) proteins, such as RBM4, SFRS1 and SFRS2, by recognizing phosphorylated SR domains. Also mediates the nuclear import of serine/arginine (SR) protein CPSF6, independently of CPSF6 phosphorylation. The nuclear import process is regulated by the small GTPase Ran that partitions between cytoplasm and nucleus in the predominantly GDP- and GTP-bound form, respectively. Importin associates with target cargo proteins in the cytoplasm, and the competitive binding of GTP-bound Ran induces the release of cargos in the nucleus.</text>
</comment>
<dbReference type="Pfam" id="PF24140">
    <property type="entry name" value="TPR_TNPO3_IPO13_3rd"/>
    <property type="match status" value="1"/>
</dbReference>
<dbReference type="PANTHER" id="PTHR12363:SF42">
    <property type="entry name" value="TRANSPORTIN-3"/>
    <property type="match status" value="1"/>
</dbReference>
<dbReference type="PANTHER" id="PTHR12363">
    <property type="entry name" value="TRANSPORTIN 3 AND IMPORTIN 13"/>
    <property type="match status" value="1"/>
</dbReference>
<dbReference type="GO" id="GO:0005635">
    <property type="term" value="C:nuclear envelope"/>
    <property type="evidence" value="ECO:0007669"/>
    <property type="project" value="UniProtKB-SubCell"/>
</dbReference>
<gene>
    <name evidence="13" type="primary">Tnpo3</name>
</gene>
<dbReference type="EMBL" id="LR791291">
    <property type="protein sequence ID" value="CAB3267153.1"/>
    <property type="molecule type" value="mRNA"/>
</dbReference>
<evidence type="ECO:0000256" key="8">
    <source>
        <dbReference type="ARBA" id="ARBA00023242"/>
    </source>
</evidence>
<evidence type="ECO:0000256" key="3">
    <source>
        <dbReference type="ARBA" id="ARBA00022448"/>
    </source>
</evidence>
<evidence type="ECO:0000313" key="13">
    <source>
        <dbReference type="EMBL" id="CAB3267153.1"/>
    </source>
</evidence>
<evidence type="ECO:0000256" key="7">
    <source>
        <dbReference type="ARBA" id="ARBA00022990"/>
    </source>
</evidence>
<comment type="subunit">
    <text evidence="10">Interacts with (GTP-bound) Ran. Interacts with (phosphorylated) SFRS1 and SFRS2; leading to their nuclear import. Interacts with NUP62. Interacts with RBM4. Interacts with CPSF6, promoting its nuclear import.</text>
</comment>
<dbReference type="Gene3D" id="1.25.10.10">
    <property type="entry name" value="Leucine-rich Repeat Variant"/>
    <property type="match status" value="1"/>
</dbReference>
<dbReference type="Pfam" id="PF08389">
    <property type="entry name" value="Xpo1"/>
    <property type="match status" value="1"/>
</dbReference>
<dbReference type="GO" id="GO:0031267">
    <property type="term" value="F:small GTPase binding"/>
    <property type="evidence" value="ECO:0007669"/>
    <property type="project" value="InterPro"/>
</dbReference>
<keyword evidence="3" id="KW-0813">Transport</keyword>
<dbReference type="InterPro" id="IPR016024">
    <property type="entry name" value="ARM-type_fold"/>
</dbReference>
<dbReference type="InterPro" id="IPR011989">
    <property type="entry name" value="ARM-like"/>
</dbReference>
<evidence type="ECO:0000256" key="11">
    <source>
        <dbReference type="ARBA" id="ARBA00067328"/>
    </source>
</evidence>
<protein>
    <recommendedName>
        <fullName evidence="11">Transportin-3</fullName>
    </recommendedName>
</protein>
<evidence type="ECO:0000256" key="4">
    <source>
        <dbReference type="ARBA" id="ARBA00022490"/>
    </source>
</evidence>
<evidence type="ECO:0000259" key="12">
    <source>
        <dbReference type="SMART" id="SM00913"/>
    </source>
</evidence>
<dbReference type="InterPro" id="IPR057941">
    <property type="entry name" value="TPR_TNPO3_IPO13_2nd"/>
</dbReference>
<dbReference type="InterPro" id="IPR013598">
    <property type="entry name" value="Exportin-1/Importin-b-like"/>
</dbReference>
<dbReference type="AlphaFoldDB" id="A0A6F9DVW1"/>
<comment type="subcellular location">
    <subcellularLocation>
        <location evidence="2">Cytoplasm</location>
    </subcellularLocation>
    <subcellularLocation>
        <location evidence="1">Nucleus envelope</location>
    </subcellularLocation>
</comment>
<dbReference type="GO" id="GO:0005737">
    <property type="term" value="C:cytoplasm"/>
    <property type="evidence" value="ECO:0007669"/>
    <property type="project" value="UniProtKB-SubCell"/>
</dbReference>
<dbReference type="GO" id="GO:0006606">
    <property type="term" value="P:protein import into nucleus"/>
    <property type="evidence" value="ECO:0007669"/>
    <property type="project" value="TreeGrafter"/>
</dbReference>
<evidence type="ECO:0000256" key="6">
    <source>
        <dbReference type="ARBA" id="ARBA00022927"/>
    </source>
</evidence>
<reference evidence="13" key="1">
    <citation type="submission" date="2020-04" db="EMBL/GenBank/DDBJ databases">
        <authorList>
            <person name="Neveu A P."/>
        </authorList>
    </citation>
    <scope>NUCLEOTIDE SEQUENCE</scope>
    <source>
        <tissue evidence="13">Whole embryo</tissue>
    </source>
</reference>
<evidence type="ECO:0000256" key="5">
    <source>
        <dbReference type="ARBA" id="ARBA00022553"/>
    </source>
</evidence>
<dbReference type="SUPFAM" id="SSF48371">
    <property type="entry name" value="ARM repeat"/>
    <property type="match status" value="1"/>
</dbReference>
<proteinExistence type="evidence at transcript level"/>
<dbReference type="SMART" id="SM00913">
    <property type="entry name" value="IBN_N"/>
    <property type="match status" value="1"/>
</dbReference>
<keyword evidence="8" id="KW-0539">Nucleus</keyword>
<keyword evidence="6" id="KW-0653">Protein transport</keyword>
<name>A0A6F9DVW1_9ASCI</name>
<dbReference type="Pfam" id="PF03810">
    <property type="entry name" value="IBN_N"/>
    <property type="match status" value="1"/>
</dbReference>
<sequence>MSFSVSDNAQTVLQAVNKLYHDSSAAEKEKASRWLGEFQKSVFAWETSDQLLRLKNDAESTYFAAQTMRTKILYSFSELPAETHESLKESLLTHIEELCNTSPITTQLALAVSDLALQMSSWGMPAVTFMQKYGKEKSSLPYLLEILTVLPEEVNNQALRLGANRRAEILDEMENSAPMVVDLLKACIDIVDEEKLLTKVFKCLSSWFHLGVLPGNHVARSKLLDVPFSVLRDTSTSSNLHEAASDCICAALYAAEDVARYRDLMELLFHGTHSLREAYHNAVAHEDTDKCLNLCRIFTELAESLSEALVSAPGDGLGDLVTLDLLLLCNGHCQYEVAEITFNLWYRISEMLYSNDHDELRLIFGPYIERLIFSLVRHCQMEPDNDKLLDEADDFSDFRLRSADLVRDVVYLVGSTKCFAQLFSMLNQEGFTPTWDVTEATLFIMGAVAKHIDVTEETVVPQVLQAIVSLPPDSHLAVRHTSVRLIGELSSWVEKHSQFLDHILQFLTHALQQKELSSIAAVSLQNLCETCKHQMIQHYSALIQLLQVADELHVSAEASIGLLKGVVTIITELPMQHLQEAVTLLCKAQVNMLTQQLQQDLSKPGAKDPMLWLDRLAAIFRNINLKNHRNGDTHPCKEITEEVWLVLKPTLEQHKADNRIVERWCRCLRFAIRCVGKSVQGTLLGPIAETITSMYTYHQHSCFLYLGSVLVDEFGNDQSLLAMLNAFTQPTFNILNAERGLENHPDTVDDLFRLCCRFVEKCPVEFLTHAACPALLECALAGLSHEHRDANASVTKFLRSVIECKFPATQKPISDEVFSVYGKQIVEKSLHACLFQIPSYLYPDIAELWWAVIERDRPLFAKWLMETVKNLPTEATLATATLQQTMQFHAEIVAATEWKNVSYHLRDFCRLYR</sequence>
<evidence type="ECO:0000256" key="2">
    <source>
        <dbReference type="ARBA" id="ARBA00004496"/>
    </source>
</evidence>
<feature type="domain" description="Importin N-terminal" evidence="12">
    <location>
        <begin position="31"/>
        <end position="97"/>
    </location>
</feature>
<dbReference type="FunFam" id="1.25.10.10:FF:000079">
    <property type="entry name" value="transportin-3 isoform X1"/>
    <property type="match status" value="1"/>
</dbReference>
<evidence type="ECO:0000256" key="9">
    <source>
        <dbReference type="ARBA" id="ARBA00060097"/>
    </source>
</evidence>
<keyword evidence="4" id="KW-0963">Cytoplasm</keyword>
<evidence type="ECO:0000256" key="10">
    <source>
        <dbReference type="ARBA" id="ARBA00063116"/>
    </source>
</evidence>
<evidence type="ECO:0000256" key="1">
    <source>
        <dbReference type="ARBA" id="ARBA00004259"/>
    </source>
</evidence>
<dbReference type="Pfam" id="PF24138">
    <property type="entry name" value="TPR_TNPO3_IPO13_2nd"/>
    <property type="match status" value="1"/>
</dbReference>
<dbReference type="InterPro" id="IPR058537">
    <property type="entry name" value="TPR_TNPO3_IPO13_4th"/>
</dbReference>
<dbReference type="Pfam" id="PF24139">
    <property type="entry name" value="TPR_TNPO3_IPO13_4th"/>
    <property type="match status" value="1"/>
</dbReference>
<keyword evidence="7" id="KW-0007">Acetylation</keyword>
<organism evidence="13">
    <name type="scientific">Phallusia mammillata</name>
    <dbReference type="NCBI Taxonomy" id="59560"/>
    <lineage>
        <taxon>Eukaryota</taxon>
        <taxon>Metazoa</taxon>
        <taxon>Chordata</taxon>
        <taxon>Tunicata</taxon>
        <taxon>Ascidiacea</taxon>
        <taxon>Phlebobranchia</taxon>
        <taxon>Ascidiidae</taxon>
        <taxon>Phallusia</taxon>
    </lineage>
</organism>
<dbReference type="InterPro" id="IPR057942">
    <property type="entry name" value="TPR_TNPO3_IPO13_3rd"/>
</dbReference>
<dbReference type="InterPro" id="IPR001494">
    <property type="entry name" value="Importin-beta_N"/>
</dbReference>
<accession>A0A6F9DVW1</accession>
<dbReference type="InterPro" id="IPR051345">
    <property type="entry name" value="Importin_beta-like_NTR"/>
</dbReference>